<dbReference type="GO" id="GO:0008410">
    <property type="term" value="F:CoA-transferase activity"/>
    <property type="evidence" value="ECO:0007669"/>
    <property type="project" value="TreeGrafter"/>
</dbReference>
<dbReference type="AlphaFoldDB" id="A0A6J7BWT0"/>
<dbReference type="InterPro" id="IPR044855">
    <property type="entry name" value="CoA-Trfase_III_dom3_sf"/>
</dbReference>
<dbReference type="EMBL" id="CAFBPU010000006">
    <property type="protein sequence ID" value="CAB5023752.1"/>
    <property type="molecule type" value="Genomic_DNA"/>
</dbReference>
<accession>A0A6J7BWT0</accession>
<dbReference type="Gene3D" id="3.30.1540.10">
    <property type="entry name" value="formyl-coa transferase, domain 3"/>
    <property type="match status" value="1"/>
</dbReference>
<name>A0A6J7BWT0_9ZZZZ</name>
<dbReference type="InterPro" id="IPR050483">
    <property type="entry name" value="CoA-transferase_III_domain"/>
</dbReference>
<dbReference type="PANTHER" id="PTHR48207">
    <property type="entry name" value="SUCCINATE--HYDROXYMETHYLGLUTARATE COA-TRANSFERASE"/>
    <property type="match status" value="1"/>
</dbReference>
<dbReference type="SUPFAM" id="SSF89796">
    <property type="entry name" value="CoA-transferase family III (CaiB/BaiF)"/>
    <property type="match status" value="1"/>
</dbReference>
<dbReference type="Gene3D" id="3.40.50.10540">
    <property type="entry name" value="Crotonobetainyl-coa:carnitine coa-transferase, domain 1"/>
    <property type="match status" value="1"/>
</dbReference>
<dbReference type="PANTHER" id="PTHR48207:SF3">
    <property type="entry name" value="SUCCINATE--HYDROXYMETHYLGLUTARATE COA-TRANSFERASE"/>
    <property type="match status" value="1"/>
</dbReference>
<dbReference type="InterPro" id="IPR023606">
    <property type="entry name" value="CoA-Trfase_III_dom_1_sf"/>
</dbReference>
<dbReference type="EMBL" id="CAFBIZ010000116">
    <property type="protein sequence ID" value="CAB4850252.1"/>
    <property type="molecule type" value="Genomic_DNA"/>
</dbReference>
<sequence>MDPAPFAGVTVVDLGQIYNAPYATLLLALGGANVIKVEPLTGENLRGRGRVKGAGAPFAMLNSNKKAVTLNLKDPEGVALLERMIVKADVFVENFRPGVTEKLGIGADHLHAINPRLIYASGSGYGSTGPYRDLPAMDITIQAMSGIMSVTGYPDRPPVKAGPAMSDFMGGIHLFGAITSALYQRERTGHGTTVEAAMLDAVYPSLMSSLGLYFGSTGEVPSRTGNRHSGLAESPYNVYPASDGFVALICVSESHWRALTSLMGVPELATDPRYIDRVARVTRMDEVDAMVGEWTVRYTKDEVVEILSEAGVPSAPVREISEVVADPHLRQRGMLTEIDHPELGPLVVPHSPIRVGDFYAPLAPSPTLGQHNAEIYGDWLGLDVDTMAELKSKGVI</sequence>
<reference evidence="2" key="1">
    <citation type="submission" date="2020-05" db="EMBL/GenBank/DDBJ databases">
        <authorList>
            <person name="Chiriac C."/>
            <person name="Salcher M."/>
            <person name="Ghai R."/>
            <person name="Kavagutti S V."/>
        </authorList>
    </citation>
    <scope>NUCLEOTIDE SEQUENCE</scope>
</reference>
<evidence type="ECO:0000313" key="3">
    <source>
        <dbReference type="EMBL" id="CAB5023752.1"/>
    </source>
</evidence>
<proteinExistence type="predicted"/>
<protein>
    <submittedName>
        <fullName evidence="2">Unannotated protein</fullName>
    </submittedName>
</protein>
<keyword evidence="1" id="KW-0808">Transferase</keyword>
<evidence type="ECO:0000256" key="1">
    <source>
        <dbReference type="ARBA" id="ARBA00022679"/>
    </source>
</evidence>
<dbReference type="InterPro" id="IPR003673">
    <property type="entry name" value="CoA-Trfase_fam_III"/>
</dbReference>
<dbReference type="Pfam" id="PF02515">
    <property type="entry name" value="CoA_transf_3"/>
    <property type="match status" value="1"/>
</dbReference>
<organism evidence="2">
    <name type="scientific">freshwater metagenome</name>
    <dbReference type="NCBI Taxonomy" id="449393"/>
    <lineage>
        <taxon>unclassified sequences</taxon>
        <taxon>metagenomes</taxon>
        <taxon>ecological metagenomes</taxon>
    </lineage>
</organism>
<gene>
    <name evidence="2" type="ORF">UFOPK3268_00965</name>
    <name evidence="3" type="ORF">UFOPK4150_00401</name>
</gene>
<evidence type="ECO:0000313" key="2">
    <source>
        <dbReference type="EMBL" id="CAB4850252.1"/>
    </source>
</evidence>